<dbReference type="GO" id="GO:0000993">
    <property type="term" value="F:RNA polymerase II complex binding"/>
    <property type="evidence" value="ECO:0007669"/>
    <property type="project" value="TreeGrafter"/>
</dbReference>
<dbReference type="FunFam" id="3.40.50.11990:FF:000002">
    <property type="entry name" value="protein CDC73 homolog"/>
    <property type="match status" value="1"/>
</dbReference>
<dbReference type="EMBL" id="MNPL01015347">
    <property type="protein sequence ID" value="OQR71103.1"/>
    <property type="molecule type" value="Genomic_DNA"/>
</dbReference>
<dbReference type="InterPro" id="IPR038103">
    <property type="entry name" value="CDC73_C_sf"/>
</dbReference>
<evidence type="ECO:0000256" key="2">
    <source>
        <dbReference type="ARBA" id="ARBA00010427"/>
    </source>
</evidence>
<comment type="caution">
    <text evidence="9">The sequence shown here is derived from an EMBL/GenBank/DDBJ whole genome shotgun (WGS) entry which is preliminary data.</text>
</comment>
<dbReference type="InParanoid" id="A0A1V9XCI4"/>
<sequence>MADPLSLLRQYNVSNKPILEENDKIIFGEYAWPKDVKTNYVIYGTGKDGKEKEYYTLDTLLNFLKNVTLSHANYVRQTANAGVSVVRRVDRKDILLYLSGETQTSANIDKSAPPVVPITLKRSAADTRGKDGAKRPRMEATEVQKAKEQFQARLDASKEDAITTENISSLSEKLSVEKIAAIKAKRLAKKKNTIKIGDDDLAPISSAMQNMLDYEKEHTAVILSRERVWRNRTTILQANGKNFAKSIFPILQSISAREHGGGHQPAKKPLLPQTATPQNIAAVRQIPPQQPTTYSRYDQERFEKRKETEGFQIDTFGSYHGMTLKSVTEGSRPQRPSMTPINASPRAPPPGGRVAGGGGTSPGGPQKRVSRTPIIIIPAAATSLITMFNAKDILEDLKFVSSEDKRKAGVRREQAVIVQHRRPGGSLTQPYKVIDDPRHLRPEDWDRVAAVFVQGATWQFKGWPWGGNPVEIFARIRAFHMKWDEEALDGNVEKWSVTVIQLSKYKRHLDRANLLHFWEILDRSAQAGSVAIRR</sequence>
<reference evidence="9 10" key="1">
    <citation type="journal article" date="2017" name="Gigascience">
        <title>Draft genome of the honey bee ectoparasitic mite, Tropilaelaps mercedesae, is shaped by the parasitic life history.</title>
        <authorList>
            <person name="Dong X."/>
            <person name="Armstrong S.D."/>
            <person name="Xia D."/>
            <person name="Makepeace B.L."/>
            <person name="Darby A.C."/>
            <person name="Kadowaki T."/>
        </authorList>
    </citation>
    <scope>NUCLEOTIDE SEQUENCE [LARGE SCALE GENOMIC DNA]</scope>
    <source>
        <strain evidence="9">Wuxi-XJTLU</strain>
    </source>
</reference>
<dbReference type="GO" id="GO:0016593">
    <property type="term" value="C:Cdc73/Paf1 complex"/>
    <property type="evidence" value="ECO:0007669"/>
    <property type="project" value="InterPro"/>
</dbReference>
<evidence type="ECO:0000313" key="9">
    <source>
        <dbReference type="EMBL" id="OQR71103.1"/>
    </source>
</evidence>
<dbReference type="PANTHER" id="PTHR12466">
    <property type="entry name" value="CDC73 DOMAIN PROTEIN"/>
    <property type="match status" value="1"/>
</dbReference>
<dbReference type="InterPro" id="IPR007852">
    <property type="entry name" value="Cdc73/Parafibromin"/>
</dbReference>
<organism evidence="9 10">
    <name type="scientific">Tropilaelaps mercedesae</name>
    <dbReference type="NCBI Taxonomy" id="418985"/>
    <lineage>
        <taxon>Eukaryota</taxon>
        <taxon>Metazoa</taxon>
        <taxon>Ecdysozoa</taxon>
        <taxon>Arthropoda</taxon>
        <taxon>Chelicerata</taxon>
        <taxon>Arachnida</taxon>
        <taxon>Acari</taxon>
        <taxon>Parasitiformes</taxon>
        <taxon>Mesostigmata</taxon>
        <taxon>Gamasina</taxon>
        <taxon>Dermanyssoidea</taxon>
        <taxon>Laelapidae</taxon>
        <taxon>Tropilaelaps</taxon>
    </lineage>
</organism>
<dbReference type="GO" id="GO:0032968">
    <property type="term" value="P:positive regulation of transcription elongation by RNA polymerase II"/>
    <property type="evidence" value="ECO:0007669"/>
    <property type="project" value="TreeGrafter"/>
</dbReference>
<name>A0A1V9XCI4_9ACAR</name>
<dbReference type="OrthoDB" id="2186602at2759"/>
<dbReference type="STRING" id="418985.A0A1V9XCI4"/>
<proteinExistence type="inferred from homology"/>
<comment type="subcellular location">
    <subcellularLocation>
        <location evidence="1">Nucleus</location>
    </subcellularLocation>
</comment>
<keyword evidence="3" id="KW-0805">Transcription regulation</keyword>
<keyword evidence="10" id="KW-1185">Reference proteome</keyword>
<comment type="similarity">
    <text evidence="2">Belongs to the CDC73 family.</text>
</comment>
<dbReference type="InterPro" id="IPR031336">
    <property type="entry name" value="CDC73_C"/>
</dbReference>
<keyword evidence="5" id="KW-0539">Nucleus</keyword>
<feature type="domain" description="Cell division control protein 73 C-terminal" evidence="7">
    <location>
        <begin position="370"/>
        <end position="523"/>
    </location>
</feature>
<dbReference type="PANTHER" id="PTHR12466:SF8">
    <property type="entry name" value="PARAFIBROMIN"/>
    <property type="match status" value="1"/>
</dbReference>
<dbReference type="Pfam" id="PF05179">
    <property type="entry name" value="CDC73_C"/>
    <property type="match status" value="1"/>
</dbReference>
<dbReference type="InterPro" id="IPR032041">
    <property type="entry name" value="Cdc73_N"/>
</dbReference>
<evidence type="ECO:0000256" key="5">
    <source>
        <dbReference type="ARBA" id="ARBA00023242"/>
    </source>
</evidence>
<evidence type="ECO:0000259" key="7">
    <source>
        <dbReference type="Pfam" id="PF05179"/>
    </source>
</evidence>
<gene>
    <name evidence="9" type="ORF">BIW11_11205</name>
</gene>
<feature type="region of interest" description="Disordered" evidence="6">
    <location>
        <begin position="326"/>
        <end position="369"/>
    </location>
</feature>
<dbReference type="AlphaFoldDB" id="A0A1V9XCI4"/>
<keyword evidence="4" id="KW-0804">Transcription</keyword>
<dbReference type="GO" id="GO:0006368">
    <property type="term" value="P:transcription elongation by RNA polymerase II"/>
    <property type="evidence" value="ECO:0007669"/>
    <property type="project" value="InterPro"/>
</dbReference>
<protein>
    <submittedName>
        <fullName evidence="9">Parafibromin-like</fullName>
    </submittedName>
</protein>
<dbReference type="Pfam" id="PF16050">
    <property type="entry name" value="CDC73_N"/>
    <property type="match status" value="1"/>
</dbReference>
<feature type="compositionally biased region" description="Gly residues" evidence="6">
    <location>
        <begin position="353"/>
        <end position="362"/>
    </location>
</feature>
<accession>A0A1V9XCI4</accession>
<evidence type="ECO:0000256" key="6">
    <source>
        <dbReference type="SAM" id="MobiDB-lite"/>
    </source>
</evidence>
<dbReference type="Gene3D" id="3.40.50.11990">
    <property type="entry name" value="RNA polymerase II accessory factor, Cdc73 C-terminal domain"/>
    <property type="match status" value="1"/>
</dbReference>
<feature type="domain" description="Paf1 complex subunit Cdc73 N-terminal" evidence="8">
    <location>
        <begin position="1"/>
        <end position="301"/>
    </location>
</feature>
<evidence type="ECO:0000256" key="3">
    <source>
        <dbReference type="ARBA" id="ARBA00023015"/>
    </source>
</evidence>
<dbReference type="FunCoup" id="A0A1V9XCI4">
    <property type="interactions" value="1831"/>
</dbReference>
<evidence type="ECO:0000259" key="8">
    <source>
        <dbReference type="Pfam" id="PF16050"/>
    </source>
</evidence>
<dbReference type="Proteomes" id="UP000192247">
    <property type="component" value="Unassembled WGS sequence"/>
</dbReference>
<feature type="compositionally biased region" description="Polar residues" evidence="6">
    <location>
        <begin position="326"/>
        <end position="342"/>
    </location>
</feature>
<evidence type="ECO:0000256" key="4">
    <source>
        <dbReference type="ARBA" id="ARBA00023163"/>
    </source>
</evidence>
<evidence type="ECO:0000313" key="10">
    <source>
        <dbReference type="Proteomes" id="UP000192247"/>
    </source>
</evidence>
<evidence type="ECO:0000256" key="1">
    <source>
        <dbReference type="ARBA" id="ARBA00004123"/>
    </source>
</evidence>